<evidence type="ECO:0000313" key="2">
    <source>
        <dbReference type="EMBL" id="ORA76328.1"/>
    </source>
</evidence>
<sequence length="401" mass="44284">MDRWRTTCLVAGGGPAGIMLGYLLARSGVPTILVEKHGDFLRDFRGDTVHPSTTELMHELGILDEFLHEVPHHKLEQLGIGFNGQAFDLVDFRHLPTACKYVVLAPQWDFLNFLAAKAKRYPSFRLEMNTEVTGLLWEDDRVVGVTAQAAGRPVEIRADVTVACDGRWSIIREQSGLPVTEFPMPIDVLWFRLPRADSAPETLGYLGSGQIIIAIDRGDYWQCGTIIDKDGFERVQAAGLPEFRSKIASAAPFLATSLDSLTDWDQVKLLSVRANGLRRWWLPGLLCIGDAAHAMSPVGGIGVNYAIADAVAAANSLAGPLRNDRVGNDDLRAVQKRRETPTRIAQRLQGAQTANLARLSKAAPPLWTLRLLSHSPPVKRLLGRIMGLGFRREHIRTVEHV</sequence>
<dbReference type="GO" id="GO:0071949">
    <property type="term" value="F:FAD binding"/>
    <property type="evidence" value="ECO:0007669"/>
    <property type="project" value="InterPro"/>
</dbReference>
<dbReference type="STRING" id="53376.BST25_01970"/>
<evidence type="ECO:0000256" key="1">
    <source>
        <dbReference type="ARBA" id="ARBA00023002"/>
    </source>
</evidence>
<dbReference type="InterPro" id="IPR036188">
    <property type="entry name" value="FAD/NAD-bd_sf"/>
</dbReference>
<dbReference type="GO" id="GO:0016491">
    <property type="term" value="F:oxidoreductase activity"/>
    <property type="evidence" value="ECO:0007669"/>
    <property type="project" value="UniProtKB-KW"/>
</dbReference>
<dbReference type="Proteomes" id="UP000192566">
    <property type="component" value="Unassembled WGS sequence"/>
</dbReference>
<dbReference type="SUPFAM" id="SSF51905">
    <property type="entry name" value="FAD/NAD(P)-binding domain"/>
    <property type="match status" value="1"/>
</dbReference>
<evidence type="ECO:0000313" key="3">
    <source>
        <dbReference type="Proteomes" id="UP000192566"/>
    </source>
</evidence>
<proteinExistence type="predicted"/>
<dbReference type="NCBIfam" id="NF004834">
    <property type="entry name" value="PRK06185.1-3"/>
    <property type="match status" value="1"/>
</dbReference>
<comment type="caution">
    <text evidence="2">The sequence shown here is derived from an EMBL/GenBank/DDBJ whole genome shotgun (WGS) entry which is preliminary data.</text>
</comment>
<keyword evidence="1" id="KW-0560">Oxidoreductase</keyword>
<reference evidence="2 3" key="1">
    <citation type="submission" date="2017-02" db="EMBL/GenBank/DDBJ databases">
        <title>The new phylogeny of genus Mycobacterium.</title>
        <authorList>
            <person name="Tortoli E."/>
            <person name="Trovato A."/>
            <person name="Cirillo D.M."/>
        </authorList>
    </citation>
    <scope>NUCLEOTIDE SEQUENCE [LARGE SCALE GENOMIC DNA]</scope>
    <source>
        <strain evidence="2 3">DSM 44471</strain>
    </source>
</reference>
<dbReference type="PANTHER" id="PTHR43476">
    <property type="entry name" value="3-(3-HYDROXY-PHENYL)PROPIONATE/3-HYDROXYCINNAMIC ACID HYDROXYLASE"/>
    <property type="match status" value="1"/>
</dbReference>
<name>A0A1X0DVJ1_MYCHE</name>
<protein>
    <submittedName>
        <fullName evidence="2">Uncharacterized protein</fullName>
    </submittedName>
</protein>
<dbReference type="Pfam" id="PF01494">
    <property type="entry name" value="FAD_binding_3"/>
    <property type="match status" value="1"/>
</dbReference>
<dbReference type="EMBL" id="MVHR01000002">
    <property type="protein sequence ID" value="ORA76328.1"/>
    <property type="molecule type" value="Genomic_DNA"/>
</dbReference>
<accession>A0A1X0DVJ1</accession>
<dbReference type="Gene3D" id="3.50.50.60">
    <property type="entry name" value="FAD/NAD(P)-binding domain"/>
    <property type="match status" value="2"/>
</dbReference>
<dbReference type="PRINTS" id="PR00420">
    <property type="entry name" value="RNGMNOXGNASE"/>
</dbReference>
<gene>
    <name evidence="2" type="ORF">BST25_01970</name>
</gene>
<keyword evidence="3" id="KW-1185">Reference proteome</keyword>
<dbReference type="OrthoDB" id="9791689at2"/>
<dbReference type="AlphaFoldDB" id="A0A1X0DVJ1"/>
<dbReference type="InterPro" id="IPR002938">
    <property type="entry name" value="FAD-bd"/>
</dbReference>
<dbReference type="PANTHER" id="PTHR43476:SF5">
    <property type="entry name" value="FAD-DEPENDENT MONOOXYGENASE"/>
    <property type="match status" value="1"/>
</dbReference>
<dbReference type="RefSeq" id="WP_083072291.1">
    <property type="nucleotide sequence ID" value="NZ_AP022615.1"/>
</dbReference>
<organism evidence="2 3">
    <name type="scientific">Mycobacterium heidelbergense</name>
    <dbReference type="NCBI Taxonomy" id="53376"/>
    <lineage>
        <taxon>Bacteria</taxon>
        <taxon>Bacillati</taxon>
        <taxon>Actinomycetota</taxon>
        <taxon>Actinomycetes</taxon>
        <taxon>Mycobacteriales</taxon>
        <taxon>Mycobacteriaceae</taxon>
        <taxon>Mycobacterium</taxon>
        <taxon>Mycobacterium simiae complex</taxon>
    </lineage>
</organism>
<dbReference type="InterPro" id="IPR050631">
    <property type="entry name" value="PheA/TfdB_FAD_monoxygenase"/>
</dbReference>